<accession>A0A6A5ZED5</accession>
<evidence type="ECO:0000313" key="4">
    <source>
        <dbReference type="Proteomes" id="UP000799770"/>
    </source>
</evidence>
<sequence>MTSFDSIEVAIDAHSRSALATTKQNIRYLYDPKSAGPGSVSSRRTRAALRVLRSSLIFIFWRIVRYAKYVAIGSLIATVSAGALGTVVSGAGFVLAPTGIAGTIVAGTVWGVGKFAVGRVKKRWEHGQGYSELDEERDEKVGGVRGEYRGPESLPW</sequence>
<dbReference type="EMBL" id="ML977318">
    <property type="protein sequence ID" value="KAF2117596.1"/>
    <property type="molecule type" value="Genomic_DNA"/>
</dbReference>
<dbReference type="AlphaFoldDB" id="A0A6A5ZED5"/>
<dbReference type="OrthoDB" id="3597994at2759"/>
<organism evidence="3 4">
    <name type="scientific">Lophiotrema nucula</name>
    <dbReference type="NCBI Taxonomy" id="690887"/>
    <lineage>
        <taxon>Eukaryota</taxon>
        <taxon>Fungi</taxon>
        <taxon>Dikarya</taxon>
        <taxon>Ascomycota</taxon>
        <taxon>Pezizomycotina</taxon>
        <taxon>Dothideomycetes</taxon>
        <taxon>Pleosporomycetidae</taxon>
        <taxon>Pleosporales</taxon>
        <taxon>Lophiotremataceae</taxon>
        <taxon>Lophiotrema</taxon>
    </lineage>
</organism>
<keyword evidence="2" id="KW-0812">Transmembrane</keyword>
<gene>
    <name evidence="3" type="ORF">BDV96DRAFT_611339</name>
</gene>
<reference evidence="3" key="1">
    <citation type="journal article" date="2020" name="Stud. Mycol.">
        <title>101 Dothideomycetes genomes: a test case for predicting lifestyles and emergence of pathogens.</title>
        <authorList>
            <person name="Haridas S."/>
            <person name="Albert R."/>
            <person name="Binder M."/>
            <person name="Bloem J."/>
            <person name="Labutti K."/>
            <person name="Salamov A."/>
            <person name="Andreopoulos B."/>
            <person name="Baker S."/>
            <person name="Barry K."/>
            <person name="Bills G."/>
            <person name="Bluhm B."/>
            <person name="Cannon C."/>
            <person name="Castanera R."/>
            <person name="Culley D."/>
            <person name="Daum C."/>
            <person name="Ezra D."/>
            <person name="Gonzalez J."/>
            <person name="Henrissat B."/>
            <person name="Kuo A."/>
            <person name="Liang C."/>
            <person name="Lipzen A."/>
            <person name="Lutzoni F."/>
            <person name="Magnuson J."/>
            <person name="Mondo S."/>
            <person name="Nolan M."/>
            <person name="Ohm R."/>
            <person name="Pangilinan J."/>
            <person name="Park H.-J."/>
            <person name="Ramirez L."/>
            <person name="Alfaro M."/>
            <person name="Sun H."/>
            <person name="Tritt A."/>
            <person name="Yoshinaga Y."/>
            <person name="Zwiers L.-H."/>
            <person name="Turgeon B."/>
            <person name="Goodwin S."/>
            <person name="Spatafora J."/>
            <person name="Crous P."/>
            <person name="Grigoriev I."/>
        </authorList>
    </citation>
    <scope>NUCLEOTIDE SEQUENCE</scope>
    <source>
        <strain evidence="3">CBS 627.86</strain>
    </source>
</reference>
<dbReference type="Proteomes" id="UP000799770">
    <property type="component" value="Unassembled WGS sequence"/>
</dbReference>
<keyword evidence="4" id="KW-1185">Reference proteome</keyword>
<name>A0A6A5ZED5_9PLEO</name>
<keyword evidence="2" id="KW-1133">Transmembrane helix</keyword>
<feature type="region of interest" description="Disordered" evidence="1">
    <location>
        <begin position="137"/>
        <end position="156"/>
    </location>
</feature>
<feature type="transmembrane region" description="Helical" evidence="2">
    <location>
        <begin position="94"/>
        <end position="113"/>
    </location>
</feature>
<proteinExistence type="predicted"/>
<feature type="compositionally biased region" description="Basic and acidic residues" evidence="1">
    <location>
        <begin position="138"/>
        <end position="150"/>
    </location>
</feature>
<protein>
    <submittedName>
        <fullName evidence="3">Uncharacterized protein</fullName>
    </submittedName>
</protein>
<evidence type="ECO:0000256" key="2">
    <source>
        <dbReference type="SAM" id="Phobius"/>
    </source>
</evidence>
<feature type="transmembrane region" description="Helical" evidence="2">
    <location>
        <begin position="69"/>
        <end position="88"/>
    </location>
</feature>
<evidence type="ECO:0000256" key="1">
    <source>
        <dbReference type="SAM" id="MobiDB-lite"/>
    </source>
</evidence>
<keyword evidence="2" id="KW-0472">Membrane</keyword>
<evidence type="ECO:0000313" key="3">
    <source>
        <dbReference type="EMBL" id="KAF2117596.1"/>
    </source>
</evidence>